<dbReference type="CDD" id="cd01895">
    <property type="entry name" value="EngA2"/>
    <property type="match status" value="1"/>
</dbReference>
<accession>A0ABP0USY9</accession>
<feature type="domain" description="GTPase Der C-terminal KH-domain-like" evidence="9">
    <location>
        <begin position="412"/>
        <end position="491"/>
    </location>
</feature>
<evidence type="ECO:0000256" key="6">
    <source>
        <dbReference type="ARBA" id="ARBA00023134"/>
    </source>
</evidence>
<dbReference type="Gene3D" id="3.30.300.20">
    <property type="match status" value="1"/>
</dbReference>
<dbReference type="SUPFAM" id="SSF52540">
    <property type="entry name" value="P-loop containing nucleoside triphosphate hydrolases"/>
    <property type="match status" value="2"/>
</dbReference>
<protein>
    <recommendedName>
        <fullName evidence="2 7">GTPase Der</fullName>
    </recommendedName>
</protein>
<evidence type="ECO:0000259" key="8">
    <source>
        <dbReference type="Pfam" id="PF01926"/>
    </source>
</evidence>
<dbReference type="InterPro" id="IPR016484">
    <property type="entry name" value="GTPase_Der"/>
</dbReference>
<keyword evidence="5 7" id="KW-0547">Nucleotide-binding</keyword>
<comment type="function">
    <text evidence="7">GTPase that plays an essential role in the late steps of ribosome biogenesis.</text>
</comment>
<evidence type="ECO:0000313" key="10">
    <source>
        <dbReference type="EMBL" id="CAK9228379.1"/>
    </source>
</evidence>
<dbReference type="EMBL" id="OZ019898">
    <property type="protein sequence ID" value="CAK9228379.1"/>
    <property type="molecule type" value="Genomic_DNA"/>
</dbReference>
<evidence type="ECO:0000256" key="5">
    <source>
        <dbReference type="ARBA" id="ARBA00022741"/>
    </source>
</evidence>
<keyword evidence="11" id="KW-1185">Reference proteome</keyword>
<sequence>MGTSGKKALQRLLQPSTELLSKVMLVGRPNVGKSALFNRLTRRREALVYNTPDSHVTRDVREGVAKLGDLRFRVMDTAGLETSAGSESVLARTAGITAAVLRECQIALFLIDGRTGLQPLDADVGKWLRKLAPHVRVKVLLNKAEGMHADANGALEAAMGEAHSLGFGAPVAVSAESGEGLADLYENLRPWVEEAQEEMLALQEEESLTEDKTVVEELKRVPLQLAIAGRPNVGKSTLLNALVCQERVLTGPEPGLTRDSIRVQFDYDGQTVYLVNTAGWMQRVKVKEGPAALSAMHARRNIQRAHVVALVLDAEEIAQTKKSMRHAEASLAQWVIQEGRGLVIVVNKMDLLSGRENAHLRSLVMRAVPEEIQKLLPQVTGVPVVFVSALEGKGRGAVMHNVNESYKRWCARLSTAKLNRWLSKVMSRHPRRGDKGYGAKVRYITQVKARPPTFVVFVSGAGKIDDTELRFFASSLREDFGLGGVPIRVLQRSSRDTRAT</sequence>
<dbReference type="Pfam" id="PF01926">
    <property type="entry name" value="MMR_HSR1"/>
    <property type="match status" value="2"/>
</dbReference>
<dbReference type="PRINTS" id="PR00326">
    <property type="entry name" value="GTP1OBG"/>
</dbReference>
<feature type="domain" description="G" evidence="8">
    <location>
        <begin position="225"/>
        <end position="348"/>
    </location>
</feature>
<dbReference type="InterPro" id="IPR006073">
    <property type="entry name" value="GTP-bd"/>
</dbReference>
<evidence type="ECO:0000256" key="3">
    <source>
        <dbReference type="ARBA" id="ARBA00022517"/>
    </source>
</evidence>
<keyword evidence="3" id="KW-0690">Ribosome biogenesis</keyword>
<dbReference type="InterPro" id="IPR015946">
    <property type="entry name" value="KH_dom-like_a/b"/>
</dbReference>
<dbReference type="PIRSF" id="PIRSF006485">
    <property type="entry name" value="GTP-binding_EngA"/>
    <property type="match status" value="1"/>
</dbReference>
<dbReference type="Gene3D" id="3.40.50.300">
    <property type="entry name" value="P-loop containing nucleotide triphosphate hydrolases"/>
    <property type="match status" value="2"/>
</dbReference>
<evidence type="ECO:0000256" key="4">
    <source>
        <dbReference type="ARBA" id="ARBA00022737"/>
    </source>
</evidence>
<proteinExistence type="inferred from homology"/>
<evidence type="ECO:0000256" key="2">
    <source>
        <dbReference type="ARBA" id="ARBA00020953"/>
    </source>
</evidence>
<keyword evidence="4 7" id="KW-0677">Repeat</keyword>
<reference evidence="10" key="1">
    <citation type="submission" date="2024-02" db="EMBL/GenBank/DDBJ databases">
        <authorList>
            <consortium name="ELIXIR-Norway"/>
            <consortium name="Elixir Norway"/>
        </authorList>
    </citation>
    <scope>NUCLEOTIDE SEQUENCE</scope>
</reference>
<gene>
    <name evidence="10" type="ORF">CSSPTR1EN2_LOCUS19019</name>
</gene>
<dbReference type="CDD" id="cd01894">
    <property type="entry name" value="EngA1"/>
    <property type="match status" value="1"/>
</dbReference>
<dbReference type="NCBIfam" id="TIGR00231">
    <property type="entry name" value="small_GTP"/>
    <property type="match status" value="2"/>
</dbReference>
<evidence type="ECO:0000259" key="9">
    <source>
        <dbReference type="Pfam" id="PF14714"/>
    </source>
</evidence>
<evidence type="ECO:0000256" key="1">
    <source>
        <dbReference type="ARBA" id="ARBA00008279"/>
    </source>
</evidence>
<dbReference type="Proteomes" id="UP001497512">
    <property type="component" value="Chromosome 6"/>
</dbReference>
<comment type="similarity">
    <text evidence="1 7">Belongs to the TRAFAC class TrmE-Era-EngA-EngB-Septin-like GTPase superfamily. EngA (Der) GTPase family.</text>
</comment>
<feature type="domain" description="G" evidence="8">
    <location>
        <begin position="22"/>
        <end position="143"/>
    </location>
</feature>
<dbReference type="HAMAP" id="MF_00195">
    <property type="entry name" value="GTPase_Der"/>
    <property type="match status" value="1"/>
</dbReference>
<dbReference type="PANTHER" id="PTHR43834">
    <property type="entry name" value="GTPASE DER"/>
    <property type="match status" value="1"/>
</dbReference>
<organism evidence="10 11">
    <name type="scientific">Sphagnum troendelagicum</name>
    <dbReference type="NCBI Taxonomy" id="128251"/>
    <lineage>
        <taxon>Eukaryota</taxon>
        <taxon>Viridiplantae</taxon>
        <taxon>Streptophyta</taxon>
        <taxon>Embryophyta</taxon>
        <taxon>Bryophyta</taxon>
        <taxon>Sphagnophytina</taxon>
        <taxon>Sphagnopsida</taxon>
        <taxon>Sphagnales</taxon>
        <taxon>Sphagnaceae</taxon>
        <taxon>Sphagnum</taxon>
    </lineage>
</organism>
<dbReference type="PANTHER" id="PTHR43834:SF6">
    <property type="entry name" value="GTPASE DER"/>
    <property type="match status" value="1"/>
</dbReference>
<dbReference type="NCBIfam" id="TIGR03594">
    <property type="entry name" value="GTPase_EngA"/>
    <property type="match status" value="1"/>
</dbReference>
<dbReference type="InterPro" id="IPR005225">
    <property type="entry name" value="Small_GTP-bd"/>
</dbReference>
<evidence type="ECO:0000313" key="11">
    <source>
        <dbReference type="Proteomes" id="UP001497512"/>
    </source>
</evidence>
<dbReference type="InterPro" id="IPR032859">
    <property type="entry name" value="KH_dom-like"/>
</dbReference>
<keyword evidence="6 7" id="KW-0342">GTP-binding</keyword>
<dbReference type="Pfam" id="PF14714">
    <property type="entry name" value="KH_dom-like"/>
    <property type="match status" value="1"/>
</dbReference>
<name>A0ABP0USY9_9BRYO</name>
<dbReference type="InterPro" id="IPR027417">
    <property type="entry name" value="P-loop_NTPase"/>
</dbReference>
<evidence type="ECO:0000256" key="7">
    <source>
        <dbReference type="RuleBase" id="RU004481"/>
    </source>
</evidence>